<reference evidence="3 4" key="1">
    <citation type="submission" date="2015-11" db="EMBL/GenBank/DDBJ databases">
        <authorList>
            <person name="Lin W."/>
        </authorList>
    </citation>
    <scope>NUCLEOTIDE SEQUENCE [LARGE SCALE GENOMIC DNA]</scope>
    <source>
        <strain evidence="3 4">HCH-1</strain>
    </source>
</reference>
<keyword evidence="4" id="KW-1185">Reference proteome</keyword>
<comment type="caution">
    <text evidence="3">The sequence shown here is derived from an EMBL/GenBank/DDBJ whole genome shotgun (WGS) entry which is preliminary data.</text>
</comment>
<dbReference type="Proteomes" id="UP000060487">
    <property type="component" value="Unassembled WGS sequence"/>
</dbReference>
<dbReference type="EC" id="2.7.13.3" evidence="3"/>
<dbReference type="InterPro" id="IPR003018">
    <property type="entry name" value="GAF"/>
</dbReference>
<organism evidence="3 4">
    <name type="scientific">Candidatus Magnetominusculus xianensis</name>
    <dbReference type="NCBI Taxonomy" id="1748249"/>
    <lineage>
        <taxon>Bacteria</taxon>
        <taxon>Pseudomonadati</taxon>
        <taxon>Nitrospirota</taxon>
        <taxon>Nitrospiria</taxon>
        <taxon>Nitrospirales</taxon>
        <taxon>Nitrospiraceae</taxon>
        <taxon>Candidatus Magnetominusculus</taxon>
    </lineage>
</organism>
<keyword evidence="3" id="KW-0418">Kinase</keyword>
<dbReference type="PROSITE" id="PS50109">
    <property type="entry name" value="HIS_KIN"/>
    <property type="match status" value="1"/>
</dbReference>
<dbReference type="SUPFAM" id="SSF55781">
    <property type="entry name" value="GAF domain-like"/>
    <property type="match status" value="1"/>
</dbReference>
<feature type="domain" description="Histidine kinase" evidence="1">
    <location>
        <begin position="603"/>
        <end position="814"/>
    </location>
</feature>
<sequence>MKKWQSNEFKRALNAFYKCNKVIRANNDEAQLLKDLCKVIVHDAGYRLAWVGYKEAGKERRVSPVSSYGFDDGYIEKADIVWSESERGFGPTGTAIRQQKPVVCQNITIDAQYAPWREDALKRGYASSIALPLIINDIVIGALNIYAIEPNAFDSDEVELLQEMTDALSFGISHIRQNKRLVESEERYRSIFNETIVPVLIINPETLEFKDVNEMACKYYGYTKDEFLKMRLPDIQTLPEEKLKVIASEVVAKKRNLLTTRHRTSKMEVRDVEIYTGPVTIEGKTAICSTIHDITERKRLEEELKAINLRLRKKVEDELAKNENMINGYAYCEMIYDSNNHPSDFMYLEVNKSFEMLTGLEREKVIHKRVTEVFPSIKEHNPELIEIYGNVASGGGAINYELLFEPLNIWLNINVYSPKKGYFVAIFDDYTERKNMETALRDSEEKYRLIFKHENDAICLCDANTLELIDLNDAFINLYGYNKDDMKDKTVDILSAEPEKNMDTIHEAINSGSAIVSHRLHKHRDGTVFHVEMSIGTFTYRGRRVLCIISRDITQRIRLEEELRQITVNLEKRVAEEVEKNRAKDQIVYEQSRHLSMSELLVNISHHWRQPLCGVAVSVQDIRDAYLHNELDAAYLDKNIKDAMSELKVLSNTIDNFRNFYIRNEQQTQFNISSEINKAESLILGYAADMVIDKELDETLMTHGNPNDFAHVILNILTNARDTFQRMKLPRGIIRIKLYKDDAADRKIITIANNGGEIPDEIKSRVFDPYFTTKDKARGTGMGLYMAKVIIENNMNGTISLRNYDGWCELRIEL</sequence>
<protein>
    <submittedName>
        <fullName evidence="3">Multi-sensor signal transduction histidine kinase</fullName>
        <ecNumber evidence="3">2.7.13.3</ecNumber>
    </submittedName>
</protein>
<dbReference type="PROSITE" id="PS50112">
    <property type="entry name" value="PAS"/>
    <property type="match status" value="2"/>
</dbReference>
<keyword evidence="3" id="KW-0808">Transferase</keyword>
<dbReference type="Gene3D" id="3.30.450.40">
    <property type="match status" value="1"/>
</dbReference>
<dbReference type="CDD" id="cd00130">
    <property type="entry name" value="PAS"/>
    <property type="match status" value="1"/>
</dbReference>
<gene>
    <name evidence="3" type="ORF">ASN18_0215</name>
</gene>
<dbReference type="SMART" id="SM00091">
    <property type="entry name" value="PAS"/>
    <property type="match status" value="3"/>
</dbReference>
<dbReference type="Gene3D" id="1.10.287.130">
    <property type="match status" value="1"/>
</dbReference>
<proteinExistence type="predicted"/>
<dbReference type="InterPro" id="IPR005467">
    <property type="entry name" value="His_kinase_dom"/>
</dbReference>
<evidence type="ECO:0000259" key="1">
    <source>
        <dbReference type="PROSITE" id="PS50109"/>
    </source>
</evidence>
<evidence type="ECO:0000259" key="2">
    <source>
        <dbReference type="PROSITE" id="PS50112"/>
    </source>
</evidence>
<dbReference type="Gene3D" id="3.30.565.10">
    <property type="entry name" value="Histidine kinase-like ATPase, C-terminal domain"/>
    <property type="match status" value="1"/>
</dbReference>
<dbReference type="EMBL" id="LNQR01000005">
    <property type="protein sequence ID" value="KWT94485.1"/>
    <property type="molecule type" value="Genomic_DNA"/>
</dbReference>
<dbReference type="InterPro" id="IPR036890">
    <property type="entry name" value="HATPase_C_sf"/>
</dbReference>
<dbReference type="SMART" id="SM00387">
    <property type="entry name" value="HATPase_c"/>
    <property type="match status" value="1"/>
</dbReference>
<dbReference type="InterPro" id="IPR000014">
    <property type="entry name" value="PAS"/>
</dbReference>
<evidence type="ECO:0000313" key="4">
    <source>
        <dbReference type="Proteomes" id="UP000060487"/>
    </source>
</evidence>
<dbReference type="Pfam" id="PF13426">
    <property type="entry name" value="PAS_9"/>
    <property type="match status" value="3"/>
</dbReference>
<dbReference type="SMART" id="SM00065">
    <property type="entry name" value="GAF"/>
    <property type="match status" value="1"/>
</dbReference>
<dbReference type="Pfam" id="PF02518">
    <property type="entry name" value="HATPase_c"/>
    <property type="match status" value="1"/>
</dbReference>
<dbReference type="Pfam" id="PF13185">
    <property type="entry name" value="GAF_2"/>
    <property type="match status" value="1"/>
</dbReference>
<dbReference type="SUPFAM" id="SSF55785">
    <property type="entry name" value="PYP-like sensor domain (PAS domain)"/>
    <property type="match status" value="3"/>
</dbReference>
<dbReference type="InterPro" id="IPR029016">
    <property type="entry name" value="GAF-like_dom_sf"/>
</dbReference>
<dbReference type="GO" id="GO:0004673">
    <property type="term" value="F:protein histidine kinase activity"/>
    <property type="evidence" value="ECO:0007669"/>
    <property type="project" value="UniProtKB-EC"/>
</dbReference>
<dbReference type="InterPro" id="IPR003594">
    <property type="entry name" value="HATPase_dom"/>
</dbReference>
<feature type="domain" description="PAS" evidence="2">
    <location>
        <begin position="443"/>
        <end position="510"/>
    </location>
</feature>
<feature type="domain" description="PAS" evidence="2">
    <location>
        <begin position="184"/>
        <end position="228"/>
    </location>
</feature>
<dbReference type="NCBIfam" id="TIGR00229">
    <property type="entry name" value="sensory_box"/>
    <property type="match status" value="2"/>
</dbReference>
<dbReference type="SUPFAM" id="SSF55874">
    <property type="entry name" value="ATPase domain of HSP90 chaperone/DNA topoisomerase II/histidine kinase"/>
    <property type="match status" value="1"/>
</dbReference>
<dbReference type="RefSeq" id="WP_085050748.1">
    <property type="nucleotide sequence ID" value="NZ_LNQR01000005.1"/>
</dbReference>
<dbReference type="PANTHER" id="PTHR43065">
    <property type="entry name" value="SENSOR HISTIDINE KINASE"/>
    <property type="match status" value="1"/>
</dbReference>
<dbReference type="InterPro" id="IPR035965">
    <property type="entry name" value="PAS-like_dom_sf"/>
</dbReference>
<name>A0ABR5SN72_9BACT</name>
<accession>A0ABR5SN72</accession>
<dbReference type="Gene3D" id="3.30.450.20">
    <property type="entry name" value="PAS domain"/>
    <property type="match status" value="3"/>
</dbReference>
<evidence type="ECO:0000313" key="3">
    <source>
        <dbReference type="EMBL" id="KWT94485.1"/>
    </source>
</evidence>